<dbReference type="GO" id="GO:0046677">
    <property type="term" value="P:response to antibiotic"/>
    <property type="evidence" value="ECO:0007669"/>
    <property type="project" value="UniProtKB-UniRule"/>
</dbReference>
<keyword evidence="10 14" id="KW-0046">Antibiotic resistance</keyword>
<evidence type="ECO:0000256" key="1">
    <source>
        <dbReference type="ARBA" id="ARBA00004651"/>
    </source>
</evidence>
<feature type="transmembrane region" description="Helical" evidence="14">
    <location>
        <begin position="199"/>
        <end position="217"/>
    </location>
</feature>
<dbReference type="GO" id="GO:0008360">
    <property type="term" value="P:regulation of cell shape"/>
    <property type="evidence" value="ECO:0007669"/>
    <property type="project" value="UniProtKB-KW"/>
</dbReference>
<organism evidence="15 16">
    <name type="scientific">Treponema peruense</name>
    <dbReference type="NCBI Taxonomy" id="2787628"/>
    <lineage>
        <taxon>Bacteria</taxon>
        <taxon>Pseudomonadati</taxon>
        <taxon>Spirochaetota</taxon>
        <taxon>Spirochaetia</taxon>
        <taxon>Spirochaetales</taxon>
        <taxon>Treponemataceae</taxon>
        <taxon>Treponema</taxon>
    </lineage>
</organism>
<evidence type="ECO:0000256" key="11">
    <source>
        <dbReference type="ARBA" id="ARBA00032707"/>
    </source>
</evidence>
<comment type="similarity">
    <text evidence="2 14">Belongs to the UppP family.</text>
</comment>
<keyword evidence="7 14" id="KW-0378">Hydrolase</keyword>
<evidence type="ECO:0000256" key="2">
    <source>
        <dbReference type="ARBA" id="ARBA00010621"/>
    </source>
</evidence>
<protein>
    <recommendedName>
        <fullName evidence="4 14">Undecaprenyl-diphosphatase</fullName>
        <ecNumber evidence="3 14">3.6.1.27</ecNumber>
    </recommendedName>
    <alternativeName>
        <fullName evidence="12 14">Bacitracin resistance protein</fullName>
    </alternativeName>
    <alternativeName>
        <fullName evidence="11 14">Undecaprenyl pyrophosphate phosphatase</fullName>
    </alternativeName>
</protein>
<keyword evidence="6 14" id="KW-0812">Transmembrane</keyword>
<keyword evidence="14" id="KW-0961">Cell wall biogenesis/degradation</keyword>
<comment type="miscellaneous">
    <text evidence="14">Bacitracin is thought to be involved in the inhibition of peptidoglycan synthesis by sequestering undecaprenyl diphosphate, thereby reducing the pool of lipid carrier available.</text>
</comment>
<dbReference type="PANTHER" id="PTHR30622:SF4">
    <property type="entry name" value="UNDECAPRENYL-DIPHOSPHATASE"/>
    <property type="match status" value="1"/>
</dbReference>
<evidence type="ECO:0000256" key="13">
    <source>
        <dbReference type="ARBA" id="ARBA00047594"/>
    </source>
</evidence>
<keyword evidence="5 14" id="KW-1003">Cell membrane</keyword>
<dbReference type="RefSeq" id="WP_198442528.1">
    <property type="nucleotide sequence ID" value="NZ_CBCSHE010000005.1"/>
</dbReference>
<accession>A0A7T3V5E0</accession>
<feature type="transmembrane region" description="Helical" evidence="14">
    <location>
        <begin position="40"/>
        <end position="59"/>
    </location>
</feature>
<dbReference type="GO" id="GO:0005886">
    <property type="term" value="C:plasma membrane"/>
    <property type="evidence" value="ECO:0007669"/>
    <property type="project" value="UniProtKB-SubCell"/>
</dbReference>
<keyword evidence="9 14" id="KW-0472">Membrane</keyword>
<dbReference type="GO" id="GO:0009252">
    <property type="term" value="P:peptidoglycan biosynthetic process"/>
    <property type="evidence" value="ECO:0007669"/>
    <property type="project" value="UniProtKB-KW"/>
</dbReference>
<keyword evidence="8 14" id="KW-1133">Transmembrane helix</keyword>
<evidence type="ECO:0000256" key="14">
    <source>
        <dbReference type="HAMAP-Rule" id="MF_01006"/>
    </source>
</evidence>
<dbReference type="GO" id="GO:0071555">
    <property type="term" value="P:cell wall organization"/>
    <property type="evidence" value="ECO:0007669"/>
    <property type="project" value="UniProtKB-KW"/>
</dbReference>
<keyword evidence="16" id="KW-1185">Reference proteome</keyword>
<dbReference type="AlphaFoldDB" id="A0A7T3V5E0"/>
<proteinExistence type="inferred from homology"/>
<comment type="catalytic activity">
    <reaction evidence="13 14">
        <text>di-trans,octa-cis-undecaprenyl diphosphate + H2O = di-trans,octa-cis-undecaprenyl phosphate + phosphate + H(+)</text>
        <dbReference type="Rhea" id="RHEA:28094"/>
        <dbReference type="ChEBI" id="CHEBI:15377"/>
        <dbReference type="ChEBI" id="CHEBI:15378"/>
        <dbReference type="ChEBI" id="CHEBI:43474"/>
        <dbReference type="ChEBI" id="CHEBI:58405"/>
        <dbReference type="ChEBI" id="CHEBI:60392"/>
        <dbReference type="EC" id="3.6.1.27"/>
    </reaction>
</comment>
<feature type="transmembrane region" description="Helical" evidence="14">
    <location>
        <begin position="229"/>
        <end position="249"/>
    </location>
</feature>
<evidence type="ECO:0000313" key="15">
    <source>
        <dbReference type="EMBL" id="QQA00865.1"/>
    </source>
</evidence>
<name>A0A7T3V5E0_9SPIR</name>
<keyword evidence="14" id="KW-0573">Peptidoglycan synthesis</keyword>
<evidence type="ECO:0000256" key="6">
    <source>
        <dbReference type="ARBA" id="ARBA00022692"/>
    </source>
</evidence>
<dbReference type="EC" id="3.6.1.27" evidence="3 14"/>
<dbReference type="EMBL" id="CP064936">
    <property type="protein sequence ID" value="QQA00865.1"/>
    <property type="molecule type" value="Genomic_DNA"/>
</dbReference>
<reference evidence="15 16" key="1">
    <citation type="submission" date="2020-11" db="EMBL/GenBank/DDBJ databases">
        <title>Treponema Peruensis nv. sp., first commensal Treponema isolated from human feces.</title>
        <authorList>
            <person name="Belkhou C."/>
            <person name="Raes J."/>
        </authorList>
    </citation>
    <scope>NUCLEOTIDE SEQUENCE [LARGE SCALE GENOMIC DNA]</scope>
    <source>
        <strain evidence="15 16">RCC2812</strain>
    </source>
</reference>
<keyword evidence="14" id="KW-0133">Cell shape</keyword>
<dbReference type="Proteomes" id="UP000595224">
    <property type="component" value="Chromosome"/>
</dbReference>
<dbReference type="GO" id="GO:0050380">
    <property type="term" value="F:undecaprenyl-diphosphatase activity"/>
    <property type="evidence" value="ECO:0007669"/>
    <property type="project" value="UniProtKB-UniRule"/>
</dbReference>
<evidence type="ECO:0000256" key="7">
    <source>
        <dbReference type="ARBA" id="ARBA00022801"/>
    </source>
</evidence>
<evidence type="ECO:0000256" key="8">
    <source>
        <dbReference type="ARBA" id="ARBA00022989"/>
    </source>
</evidence>
<dbReference type="HAMAP" id="MF_01006">
    <property type="entry name" value="Undec_diphosphatase"/>
    <property type="match status" value="1"/>
</dbReference>
<evidence type="ECO:0000256" key="5">
    <source>
        <dbReference type="ARBA" id="ARBA00022475"/>
    </source>
</evidence>
<feature type="transmembrane region" description="Helical" evidence="14">
    <location>
        <begin position="261"/>
        <end position="279"/>
    </location>
</feature>
<comment type="subcellular location">
    <subcellularLocation>
        <location evidence="1 14">Cell membrane</location>
        <topology evidence="1 14">Multi-pass membrane protein</topology>
    </subcellularLocation>
</comment>
<dbReference type="InterPro" id="IPR003824">
    <property type="entry name" value="UppP"/>
</dbReference>
<dbReference type="KEGG" id="tper:IWA51_11515"/>
<sequence>MSIFQGILLGLLQGVAEFLPISSSGHLAVVQNLFGLEDVPLLFDVFLHLATLLAVVLFFRKKIWELLCTFGRLFTKKNENASEQEQIRETEDRRYILAIVLTTLVTGVLGIATSKILPDFPIKAVCAGFIVTAALLVVSALLEKRAAANNTESSETAAPSWKQALVIGLAQGCGTLPGISRSGSTIAGALFCGVNRAQAGEFSFIVSIPAILGAFILEAKDLGNVASTVGAEPVIAGCAAAFASGYLALTWLMKMIRKGRLEWFACYLIPLGILGMIFLH</sequence>
<dbReference type="PANTHER" id="PTHR30622">
    <property type="entry name" value="UNDECAPRENYL-DIPHOSPHATASE"/>
    <property type="match status" value="1"/>
</dbReference>
<evidence type="ECO:0000256" key="10">
    <source>
        <dbReference type="ARBA" id="ARBA00023251"/>
    </source>
</evidence>
<comment type="function">
    <text evidence="14">Catalyzes the dephosphorylation of undecaprenyl diphosphate (UPP). Confers resistance to bacitracin.</text>
</comment>
<gene>
    <name evidence="14" type="primary">uppP</name>
    <name evidence="15" type="ORF">IWA51_11515</name>
</gene>
<evidence type="ECO:0000256" key="9">
    <source>
        <dbReference type="ARBA" id="ARBA00023136"/>
    </source>
</evidence>
<evidence type="ECO:0000256" key="4">
    <source>
        <dbReference type="ARBA" id="ARBA00021581"/>
    </source>
</evidence>
<evidence type="ECO:0000256" key="3">
    <source>
        <dbReference type="ARBA" id="ARBA00012374"/>
    </source>
</evidence>
<evidence type="ECO:0000256" key="12">
    <source>
        <dbReference type="ARBA" id="ARBA00032932"/>
    </source>
</evidence>
<dbReference type="Pfam" id="PF02673">
    <property type="entry name" value="BacA"/>
    <property type="match status" value="1"/>
</dbReference>
<evidence type="ECO:0000313" key="16">
    <source>
        <dbReference type="Proteomes" id="UP000595224"/>
    </source>
</evidence>
<feature type="transmembrane region" description="Helical" evidence="14">
    <location>
        <begin position="120"/>
        <end position="142"/>
    </location>
</feature>
<feature type="transmembrane region" description="Helical" evidence="14">
    <location>
        <begin position="95"/>
        <end position="114"/>
    </location>
</feature>